<evidence type="ECO:0000259" key="8">
    <source>
        <dbReference type="Pfam" id="PF07715"/>
    </source>
</evidence>
<dbReference type="GO" id="GO:0009279">
    <property type="term" value="C:cell outer membrane"/>
    <property type="evidence" value="ECO:0007669"/>
    <property type="project" value="UniProtKB-SubCell"/>
</dbReference>
<dbReference type="Pfam" id="PF13715">
    <property type="entry name" value="CarbopepD_reg_2"/>
    <property type="match status" value="1"/>
</dbReference>
<keyword evidence="5 7" id="KW-0472">Membrane</keyword>
<dbReference type="InterPro" id="IPR023996">
    <property type="entry name" value="TonB-dep_OMP_SusC/RagA"/>
</dbReference>
<evidence type="ECO:0000313" key="10">
    <source>
        <dbReference type="Proteomes" id="UP000204551"/>
    </source>
</evidence>
<accession>A0A221USE4</accession>
<keyword evidence="6 7" id="KW-0998">Cell outer membrane</keyword>
<evidence type="ECO:0000256" key="2">
    <source>
        <dbReference type="ARBA" id="ARBA00022448"/>
    </source>
</evidence>
<keyword evidence="3 7" id="KW-1134">Transmembrane beta strand</keyword>
<evidence type="ECO:0000256" key="7">
    <source>
        <dbReference type="PROSITE-ProRule" id="PRU01360"/>
    </source>
</evidence>
<dbReference type="InterPro" id="IPR008969">
    <property type="entry name" value="CarboxyPept-like_regulatory"/>
</dbReference>
<keyword evidence="9" id="KW-0675">Receptor</keyword>
<gene>
    <name evidence="9" type="ORF">AREALGSMS7_00641</name>
</gene>
<dbReference type="Gene3D" id="2.170.130.10">
    <property type="entry name" value="TonB-dependent receptor, plug domain"/>
    <property type="match status" value="1"/>
</dbReference>
<comment type="similarity">
    <text evidence="7">Belongs to the TonB-dependent receptor family.</text>
</comment>
<dbReference type="Proteomes" id="UP000204551">
    <property type="component" value="Chromosome"/>
</dbReference>
<dbReference type="InterPro" id="IPR037066">
    <property type="entry name" value="Plug_dom_sf"/>
</dbReference>
<dbReference type="EMBL" id="CP022515">
    <property type="protein sequence ID" value="ASO04128.1"/>
    <property type="molecule type" value="Genomic_DNA"/>
</dbReference>
<evidence type="ECO:0000313" key="9">
    <source>
        <dbReference type="EMBL" id="ASO04128.1"/>
    </source>
</evidence>
<dbReference type="PROSITE" id="PS52016">
    <property type="entry name" value="TONB_DEPENDENT_REC_3"/>
    <property type="match status" value="1"/>
</dbReference>
<evidence type="ECO:0000256" key="6">
    <source>
        <dbReference type="ARBA" id="ARBA00023237"/>
    </source>
</evidence>
<dbReference type="AlphaFoldDB" id="A0A221USE4"/>
<evidence type="ECO:0000256" key="4">
    <source>
        <dbReference type="ARBA" id="ARBA00022692"/>
    </source>
</evidence>
<evidence type="ECO:0000256" key="1">
    <source>
        <dbReference type="ARBA" id="ARBA00004571"/>
    </source>
</evidence>
<dbReference type="Gene3D" id="2.40.170.20">
    <property type="entry name" value="TonB-dependent receptor, beta-barrel domain"/>
    <property type="match status" value="1"/>
</dbReference>
<dbReference type="InterPro" id="IPR012910">
    <property type="entry name" value="Plug_dom"/>
</dbReference>
<dbReference type="InterPro" id="IPR039426">
    <property type="entry name" value="TonB-dep_rcpt-like"/>
</dbReference>
<dbReference type="KEGG" id="aalg:AREALGSMS7_00641"/>
<comment type="subcellular location">
    <subcellularLocation>
        <location evidence="1 7">Cell outer membrane</location>
        <topology evidence="1 7">Multi-pass membrane protein</topology>
    </subcellularLocation>
</comment>
<evidence type="ECO:0000256" key="3">
    <source>
        <dbReference type="ARBA" id="ARBA00022452"/>
    </source>
</evidence>
<keyword evidence="2 7" id="KW-0813">Transport</keyword>
<dbReference type="NCBIfam" id="TIGR04057">
    <property type="entry name" value="SusC_RagA_signa"/>
    <property type="match status" value="1"/>
</dbReference>
<dbReference type="SUPFAM" id="SSF49464">
    <property type="entry name" value="Carboxypeptidase regulatory domain-like"/>
    <property type="match status" value="1"/>
</dbReference>
<organism evidence="9 10">
    <name type="scientific">Arenibacter algicola</name>
    <dbReference type="NCBI Taxonomy" id="616991"/>
    <lineage>
        <taxon>Bacteria</taxon>
        <taxon>Pseudomonadati</taxon>
        <taxon>Bacteroidota</taxon>
        <taxon>Flavobacteriia</taxon>
        <taxon>Flavobacteriales</taxon>
        <taxon>Flavobacteriaceae</taxon>
        <taxon>Arenibacter</taxon>
    </lineage>
</organism>
<sequence length="1129" mass="123641">MKIKFTNRPPCLYGRVLLRFIMKSIIFLFCTISFALAPLNGEAQDAEIIIDTDMTLTIKQAFRLINKQTDYKFVYRHDLIKIAPDIDLKKGVIKAGELLDKCLSPISFTYNFTDGGTIVVKRKPTEFSDSGPIEFLNVQFQVSGIVTDNAGTPIPGVSVLIKGTSTGVAADFDGNYSIMVEDPESILVFSSIGFISQEIQVSGDNNINITLIEDTQTLDEVVILGYASQGKSDLTGAVSKLDSEDIENIPATSVAETLQGKVTGVQVVTASGQPGATSDIVIRGGGSVNGMPPLFVVDGVRMGTGYTFNNNDIESIEILKDASSAAIYGAQAAGGVVLIQTKRGSGAKHRDKVSINVNGYYGIRETLPLTPLMDTQQYFAARQAFGYNIDSWGDPATLPNTDWNDVLFSTGQDQNYTASLTGSSEKANFYVSGNYFRQDGVALDNSFERYSLRINSDYKLGDKVRFGETVYLYKSNLNPTTQPLLIFRSVPSMPVYDENGDFSKTPAAGYFNGGNPAQQALERRGNTLQNAMEGSVYLDVEVLKDLHFRSTFGATIGSTNYSQFIQAYDTGAVTGNATLTNTSTDYENLTANFTLNYDKTFGKHNLRLLAGYEVYKEDRRVLGGNATNFAVDITQSYSLNTDLSSQRVNGGIYYDSRLLSQFGRINYEYDDKYLMSATVRRDGSDRFGPENKWGVFPAFSAGWRISNESFFEDLKNTVSTLKLRASYGSLGNYGSIPQYLYEPSFGPQNITSLADGTRVQAYGLNPVLPNRNIKWEEVKTTDIGADVAFLNNSLSLTLDYYSRITGDMIYAVPVPLTAGFYGNPVFTNIGDLSNKGFEVGINYRESLGKFVMDLGFTGSYNKNEVISLTGTGNQAINNGYGGAYLSNQISRTEAGQPISQFFGYVVEGIYKTDEEVAARGVIQNGAGAGDLIYRDVDNNGTITAEDRDFIGNPWPDFTYGVNLKFDYKGVDLSANFQGVAGMDIYNANKHYSDYLAGDYNASPTVFDASFFDGNGLTSAPRLGYTNSSGAYIRDPNANYTKVSSYFVEKGDYLKLRNIALGYNFNKDFLSKIQLAAARVYIMANNVFTITEYSGKDPEVLGEGITARGIDGNAVYPQTRFVAIGLNLDF</sequence>
<dbReference type="Pfam" id="PF07715">
    <property type="entry name" value="Plug"/>
    <property type="match status" value="1"/>
</dbReference>
<name>A0A221USE4_9FLAO</name>
<dbReference type="NCBIfam" id="TIGR04056">
    <property type="entry name" value="OMP_RagA_SusC"/>
    <property type="match status" value="1"/>
</dbReference>
<reference evidence="9 10" key="1">
    <citation type="submission" date="2017-07" db="EMBL/GenBank/DDBJ databases">
        <title>Genome Sequence of Arenibacter algicola Strain SMS7 Isolated from a culture of the Diatom Skeletonema marinoi.</title>
        <authorList>
            <person name="Topel M."/>
            <person name="Pinder M.I.M."/>
            <person name="Johansson O.N."/>
            <person name="Kourtchenko O."/>
            <person name="Godhe A."/>
            <person name="Clarke A.K."/>
        </authorList>
    </citation>
    <scope>NUCLEOTIDE SEQUENCE [LARGE SCALE GENOMIC DNA]</scope>
    <source>
        <strain evidence="9 10">SMS7</strain>
    </source>
</reference>
<proteinExistence type="inferred from homology"/>
<protein>
    <submittedName>
        <fullName evidence="9">TonB-dependent receptor SusC</fullName>
    </submittedName>
</protein>
<dbReference type="InterPro" id="IPR036942">
    <property type="entry name" value="Beta-barrel_TonB_sf"/>
</dbReference>
<dbReference type="Gene3D" id="2.60.40.1120">
    <property type="entry name" value="Carboxypeptidase-like, regulatory domain"/>
    <property type="match status" value="1"/>
</dbReference>
<dbReference type="SUPFAM" id="SSF56935">
    <property type="entry name" value="Porins"/>
    <property type="match status" value="1"/>
</dbReference>
<feature type="domain" description="TonB-dependent receptor plug" evidence="8">
    <location>
        <begin position="231"/>
        <end position="336"/>
    </location>
</feature>
<evidence type="ECO:0000256" key="5">
    <source>
        <dbReference type="ARBA" id="ARBA00023136"/>
    </source>
</evidence>
<keyword evidence="4 7" id="KW-0812">Transmembrane</keyword>
<dbReference type="InterPro" id="IPR023997">
    <property type="entry name" value="TonB-dep_OMP_SusC/RagA_CS"/>
</dbReference>